<dbReference type="GO" id="GO:0098553">
    <property type="term" value="C:lumenal side of endoplasmic reticulum membrane"/>
    <property type="evidence" value="ECO:0007669"/>
    <property type="project" value="TreeGrafter"/>
</dbReference>
<organism evidence="10 11">
    <name type="scientific">Endocarpon pusillum</name>
    <dbReference type="NCBI Taxonomy" id="364733"/>
    <lineage>
        <taxon>Eukaryota</taxon>
        <taxon>Fungi</taxon>
        <taxon>Dikarya</taxon>
        <taxon>Ascomycota</taxon>
        <taxon>Pezizomycotina</taxon>
        <taxon>Eurotiomycetes</taxon>
        <taxon>Chaetothyriomycetidae</taxon>
        <taxon>Verrucariales</taxon>
        <taxon>Verrucariaceae</taxon>
        <taxon>Endocarpon</taxon>
    </lineage>
</organism>
<dbReference type="InterPro" id="IPR007369">
    <property type="entry name" value="Peptidase_A22B_SPP"/>
</dbReference>
<feature type="region of interest" description="Disordered" evidence="8">
    <location>
        <begin position="510"/>
        <end position="576"/>
    </location>
</feature>
<protein>
    <recommendedName>
        <fullName evidence="12">Signal peptide peptidase</fullName>
    </recommendedName>
</protein>
<dbReference type="InterPro" id="IPR006639">
    <property type="entry name" value="Preselin/SPP"/>
</dbReference>
<feature type="compositionally biased region" description="Polar residues" evidence="8">
    <location>
        <begin position="546"/>
        <end position="557"/>
    </location>
</feature>
<evidence type="ECO:0000256" key="7">
    <source>
        <dbReference type="ARBA" id="ARBA00023136"/>
    </source>
</evidence>
<dbReference type="Proteomes" id="UP000606974">
    <property type="component" value="Unassembled WGS sequence"/>
</dbReference>
<dbReference type="Pfam" id="PF04258">
    <property type="entry name" value="Peptidase_A22B"/>
    <property type="match status" value="1"/>
</dbReference>
<evidence type="ECO:0000256" key="4">
    <source>
        <dbReference type="ARBA" id="ARBA00022801"/>
    </source>
</evidence>
<feature type="transmembrane region" description="Helical" evidence="9">
    <location>
        <begin position="88"/>
        <end position="106"/>
    </location>
</feature>
<feature type="transmembrane region" description="Helical" evidence="9">
    <location>
        <begin position="285"/>
        <end position="305"/>
    </location>
</feature>
<feature type="compositionally biased region" description="Basic and acidic residues" evidence="8">
    <location>
        <begin position="474"/>
        <end position="483"/>
    </location>
</feature>
<evidence type="ECO:0000256" key="8">
    <source>
        <dbReference type="SAM" id="MobiDB-lite"/>
    </source>
</evidence>
<evidence type="ECO:0000313" key="10">
    <source>
        <dbReference type="EMBL" id="KAF7508480.1"/>
    </source>
</evidence>
<proteinExistence type="inferred from homology"/>
<keyword evidence="11" id="KW-1185">Reference proteome</keyword>
<dbReference type="GO" id="GO:0042500">
    <property type="term" value="F:aspartic endopeptidase activity, intramembrane cleaving"/>
    <property type="evidence" value="ECO:0007669"/>
    <property type="project" value="InterPro"/>
</dbReference>
<dbReference type="EMBL" id="JAACFV010000053">
    <property type="protein sequence ID" value="KAF7508480.1"/>
    <property type="molecule type" value="Genomic_DNA"/>
</dbReference>
<dbReference type="GO" id="GO:0098554">
    <property type="term" value="C:cytoplasmic side of endoplasmic reticulum membrane"/>
    <property type="evidence" value="ECO:0007669"/>
    <property type="project" value="TreeGrafter"/>
</dbReference>
<keyword evidence="4" id="KW-0378">Hydrolase</keyword>
<reference evidence="10" key="1">
    <citation type="submission" date="2020-02" db="EMBL/GenBank/DDBJ databases">
        <authorList>
            <person name="Palmer J.M."/>
        </authorList>
    </citation>
    <scope>NUCLEOTIDE SEQUENCE</scope>
    <source>
        <strain evidence="10">EPUS1.4</strain>
        <tissue evidence="10">Thallus</tissue>
    </source>
</reference>
<dbReference type="PANTHER" id="PTHR12174">
    <property type="entry name" value="SIGNAL PEPTIDE PEPTIDASE"/>
    <property type="match status" value="1"/>
</dbReference>
<dbReference type="PANTHER" id="PTHR12174:SF23">
    <property type="entry name" value="MINOR HISTOCOMPATIBILITY ANTIGEN H13"/>
    <property type="match status" value="1"/>
</dbReference>
<evidence type="ECO:0000256" key="1">
    <source>
        <dbReference type="ARBA" id="ARBA00004477"/>
    </source>
</evidence>
<feature type="region of interest" description="Disordered" evidence="8">
    <location>
        <begin position="591"/>
        <end position="624"/>
    </location>
</feature>
<evidence type="ECO:0000256" key="5">
    <source>
        <dbReference type="ARBA" id="ARBA00022824"/>
    </source>
</evidence>
<feature type="transmembrane region" description="Helical" evidence="9">
    <location>
        <begin position="403"/>
        <end position="425"/>
    </location>
</feature>
<feature type="transmembrane region" description="Helical" evidence="9">
    <location>
        <begin position="231"/>
        <end position="249"/>
    </location>
</feature>
<feature type="transmembrane region" description="Helical" evidence="9">
    <location>
        <begin position="28"/>
        <end position="49"/>
    </location>
</feature>
<feature type="region of interest" description="Disordered" evidence="8">
    <location>
        <begin position="463"/>
        <end position="495"/>
    </location>
</feature>
<comment type="similarity">
    <text evidence="2">Belongs to the peptidase A22B family.</text>
</comment>
<name>A0A8H7E4P7_9EURO</name>
<accession>A0A8H7E4P7</accession>
<dbReference type="OrthoDB" id="29661at2759"/>
<evidence type="ECO:0000256" key="2">
    <source>
        <dbReference type="ARBA" id="ARBA00006859"/>
    </source>
</evidence>
<gene>
    <name evidence="10" type="ORF">GJ744_009193</name>
</gene>
<sequence length="624" mass="69334">MSSPSPLMVWAGRVADEAAWFRRLLPTYLHILASALFLVYIAAHASLSIPSSAAPPSRKRRDAHDDESMDEEPEVVAESKEALKPKDAILFPLLAGLTLSSLYFIIKWLDDPSTLNKILSYYYLQIGAVCGTKFFKDSFVVVRSFLLPNQYEELGRLWRINRSKHRYDLVGDKSDSEQAYRKSPLPGRLHRLPIPTKVADRVWKFRSLLYAKCSLNFHIHKLSSIKVPVDILDALAISTSLAVVGFFTFLYKPWYISNLIGFTFCYSSMQYMSPTTFWTGTLVQSALFFYDIYFVFFTPMMMTVATKVDIPIKLLFPRPAFSEGAIGGLSILGLGDIMIPGMMIAHALRFDLYLHYLKQSKTVEGKLEKAIYLPVSGAWGERFWVGRSVAGPDLRAKAFPKTYFKAGLVGYSVSLIVTLLVMQILACGQPALLYLVPGVLSALWGTAAMKGELDQMWNYTEDEEAAKPNRPPNQKKETSRQSAEEENEAVNSLGSSKNIAARLKSTVAGAENEELATTSIPNEDTDKPPELEGDSEAYSELDSNSESDTSFATPSSSHTEKTEQKTSALGKKSKDKEQECRHLIWFSIDFPPSPPAFDVEEEALTRSDAGAQALAASSSDGAET</sequence>
<keyword evidence="5" id="KW-0256">Endoplasmic reticulum</keyword>
<feature type="compositionally biased region" description="Acidic residues" evidence="8">
    <location>
        <begin position="531"/>
        <end position="545"/>
    </location>
</feature>
<comment type="subcellular location">
    <subcellularLocation>
        <location evidence="1">Endoplasmic reticulum membrane</location>
        <topology evidence="1">Multi-pass membrane protein</topology>
    </subcellularLocation>
</comment>
<dbReference type="GO" id="GO:0006465">
    <property type="term" value="P:signal peptide processing"/>
    <property type="evidence" value="ECO:0007669"/>
    <property type="project" value="TreeGrafter"/>
</dbReference>
<evidence type="ECO:0000256" key="3">
    <source>
        <dbReference type="ARBA" id="ARBA00022692"/>
    </source>
</evidence>
<evidence type="ECO:0000313" key="11">
    <source>
        <dbReference type="Proteomes" id="UP000606974"/>
    </source>
</evidence>
<keyword evidence="7 9" id="KW-0472">Membrane</keyword>
<keyword evidence="6 9" id="KW-1133">Transmembrane helix</keyword>
<feature type="region of interest" description="Disordered" evidence="8">
    <location>
        <begin position="51"/>
        <end position="72"/>
    </location>
</feature>
<comment type="caution">
    <text evidence="10">The sequence shown here is derived from an EMBL/GenBank/DDBJ whole genome shotgun (WGS) entry which is preliminary data.</text>
</comment>
<evidence type="ECO:0000256" key="6">
    <source>
        <dbReference type="ARBA" id="ARBA00022989"/>
    </source>
</evidence>
<dbReference type="GO" id="GO:0033619">
    <property type="term" value="P:membrane protein proteolysis"/>
    <property type="evidence" value="ECO:0007669"/>
    <property type="project" value="TreeGrafter"/>
</dbReference>
<keyword evidence="3 9" id="KW-0812">Transmembrane</keyword>
<evidence type="ECO:0000256" key="9">
    <source>
        <dbReference type="SAM" id="Phobius"/>
    </source>
</evidence>
<dbReference type="AlphaFoldDB" id="A0A8H7E4P7"/>
<feature type="compositionally biased region" description="Polar residues" evidence="8">
    <location>
        <begin position="615"/>
        <end position="624"/>
    </location>
</feature>
<dbReference type="SMART" id="SM00730">
    <property type="entry name" value="PSN"/>
    <property type="match status" value="1"/>
</dbReference>
<evidence type="ECO:0008006" key="12">
    <source>
        <dbReference type="Google" id="ProtNLM"/>
    </source>
</evidence>
<feature type="transmembrane region" description="Helical" evidence="9">
    <location>
        <begin position="325"/>
        <end position="348"/>
    </location>
</feature>